<organism evidence="2 3">
    <name type="scientific">Paenibacillus chungangensis</name>
    <dbReference type="NCBI Taxonomy" id="696535"/>
    <lineage>
        <taxon>Bacteria</taxon>
        <taxon>Bacillati</taxon>
        <taxon>Bacillota</taxon>
        <taxon>Bacilli</taxon>
        <taxon>Bacillales</taxon>
        <taxon>Paenibacillaceae</taxon>
        <taxon>Paenibacillus</taxon>
    </lineage>
</organism>
<keyword evidence="1" id="KW-0812">Transmembrane</keyword>
<gene>
    <name evidence="2" type="ORF">ACFQ2I_07945</name>
</gene>
<dbReference type="RefSeq" id="WP_377563411.1">
    <property type="nucleotide sequence ID" value="NZ_JBHTJZ010000009.1"/>
</dbReference>
<dbReference type="Proteomes" id="UP001596989">
    <property type="component" value="Unassembled WGS sequence"/>
</dbReference>
<evidence type="ECO:0000313" key="3">
    <source>
        <dbReference type="Proteomes" id="UP001596989"/>
    </source>
</evidence>
<keyword evidence="1" id="KW-0472">Membrane</keyword>
<feature type="transmembrane region" description="Helical" evidence="1">
    <location>
        <begin position="6"/>
        <end position="30"/>
    </location>
</feature>
<evidence type="ECO:0000313" key="2">
    <source>
        <dbReference type="EMBL" id="MFD0959319.1"/>
    </source>
</evidence>
<comment type="caution">
    <text evidence="2">The sequence shown here is derived from an EMBL/GenBank/DDBJ whole genome shotgun (WGS) entry which is preliminary data.</text>
</comment>
<dbReference type="EMBL" id="JBHTJZ010000009">
    <property type="protein sequence ID" value="MFD0959319.1"/>
    <property type="molecule type" value="Genomic_DNA"/>
</dbReference>
<sequence>MGAYYAELAIWLTGLFGLTGLLIVSIYAFIKSDSWNYDEQNVWLHKGRNNRS</sequence>
<keyword evidence="3" id="KW-1185">Reference proteome</keyword>
<name>A0ABW3HPE1_9BACL</name>
<keyword evidence="1" id="KW-1133">Transmembrane helix</keyword>
<reference evidence="3" key="1">
    <citation type="journal article" date="2019" name="Int. J. Syst. Evol. Microbiol.">
        <title>The Global Catalogue of Microorganisms (GCM) 10K type strain sequencing project: providing services to taxonomists for standard genome sequencing and annotation.</title>
        <authorList>
            <consortium name="The Broad Institute Genomics Platform"/>
            <consortium name="The Broad Institute Genome Sequencing Center for Infectious Disease"/>
            <person name="Wu L."/>
            <person name="Ma J."/>
        </authorList>
    </citation>
    <scope>NUCLEOTIDE SEQUENCE [LARGE SCALE GENOMIC DNA]</scope>
    <source>
        <strain evidence="3">CCUG 59129</strain>
    </source>
</reference>
<evidence type="ECO:0000256" key="1">
    <source>
        <dbReference type="SAM" id="Phobius"/>
    </source>
</evidence>
<protein>
    <submittedName>
        <fullName evidence="2">Uncharacterized protein</fullName>
    </submittedName>
</protein>
<accession>A0ABW3HPE1</accession>
<proteinExistence type="predicted"/>